<dbReference type="PANTHER" id="PTHR23317">
    <property type="entry name" value="DEDICATOR OF CYTOKINESIS DOCK"/>
    <property type="match status" value="1"/>
</dbReference>
<protein>
    <recommendedName>
        <fullName evidence="4">DOCK7</fullName>
    </recommendedName>
</protein>
<dbReference type="EMBL" id="VXIV02003432">
    <property type="protein sequence ID" value="KAF6017090.1"/>
    <property type="molecule type" value="Genomic_DNA"/>
</dbReference>
<dbReference type="GO" id="GO:0005085">
    <property type="term" value="F:guanyl-nucleotide exchange factor activity"/>
    <property type="evidence" value="ECO:0007669"/>
    <property type="project" value="InterPro"/>
</dbReference>
<sequence length="639" mass="71246">MMVPDVSLPGIKWLDNHKGLFTVDVCAVSSIHTQDEKLDKFLTLCLSVEERKIPAHIGEAKMERELKDSITNVANAALEPLVRFLPLILDEMLKLITRPPMILNQTAENREFYLLLGSKSSTVFKQEVNIAPTAFEAMATIVCTLTKQLPDKNDIHGRSSLLTQYIHYCASLTPSNHSLAGFGTPRPQSVPDFATYSPVSTNGRPVSMRPNDSTKSFLVTPTGSTPVDSPYVHAKLVHEEVALQWVVSNGPTREKAMSQAWFFFELMVKSMAEYLSAANLINASRKSRFPSQFTDDCTALVVMITKEVIEKYGSEPIYIRQLNSSLAFFIFDILSLMDRGYVFNLTKYYCKMLSSKVNSLADGTQLMILKLNFIRIVSSHEHYLTLNLPFTNLIASPMNNMSLSSLTTSLLHQPYTLTTELSDDFRQQHFLVGIILCDLVTSLQSSTAAVHQKAIGVVSNLLYCHDLDPRFNDHIMRSKIAQLYLPLINITCEVLDQLWNPTTSSRGPSAPGGAELIDMSVARAISTSNVPGARPASVEQALKHSAASVLCLQALLTYYTCELCTLIMWPFHLYFGIMTIAGSDVQEFSQLRMHTQFACILHLGTQKHRQRVSATAVEEHRLREAGQSARRSLPVSSQL</sequence>
<evidence type="ECO:0008006" key="4">
    <source>
        <dbReference type="Google" id="ProtNLM"/>
    </source>
</evidence>
<proteinExistence type="predicted"/>
<feature type="region of interest" description="Disordered" evidence="1">
    <location>
        <begin position="619"/>
        <end position="639"/>
    </location>
</feature>
<name>A0A7J7IT98_BUGNE</name>
<reference evidence="2" key="1">
    <citation type="submission" date="2020-06" db="EMBL/GenBank/DDBJ databases">
        <title>Draft genome of Bugula neritina, a colonial animal packing powerful symbionts and potential medicines.</title>
        <authorList>
            <person name="Rayko M."/>
        </authorList>
    </citation>
    <scope>NUCLEOTIDE SEQUENCE [LARGE SCALE GENOMIC DNA]</scope>
    <source>
        <strain evidence="2">Kwan_BN1</strain>
    </source>
</reference>
<evidence type="ECO:0000313" key="2">
    <source>
        <dbReference type="EMBL" id="KAF6017090.1"/>
    </source>
</evidence>
<comment type="caution">
    <text evidence="2">The sequence shown here is derived from an EMBL/GenBank/DDBJ whole genome shotgun (WGS) entry which is preliminary data.</text>
</comment>
<organism evidence="2 3">
    <name type="scientific">Bugula neritina</name>
    <name type="common">Brown bryozoan</name>
    <name type="synonym">Sertularia neritina</name>
    <dbReference type="NCBI Taxonomy" id="10212"/>
    <lineage>
        <taxon>Eukaryota</taxon>
        <taxon>Metazoa</taxon>
        <taxon>Spiralia</taxon>
        <taxon>Lophotrochozoa</taxon>
        <taxon>Bryozoa</taxon>
        <taxon>Gymnolaemata</taxon>
        <taxon>Cheilostomatida</taxon>
        <taxon>Flustrina</taxon>
        <taxon>Buguloidea</taxon>
        <taxon>Bugulidae</taxon>
        <taxon>Bugula</taxon>
    </lineage>
</organism>
<evidence type="ECO:0000256" key="1">
    <source>
        <dbReference type="SAM" id="MobiDB-lite"/>
    </source>
</evidence>
<gene>
    <name evidence="2" type="ORF">EB796_024601</name>
</gene>
<dbReference type="GO" id="GO:0007264">
    <property type="term" value="P:small GTPase-mediated signal transduction"/>
    <property type="evidence" value="ECO:0007669"/>
    <property type="project" value="InterPro"/>
</dbReference>
<evidence type="ECO:0000313" key="3">
    <source>
        <dbReference type="Proteomes" id="UP000593567"/>
    </source>
</evidence>
<dbReference type="InterPro" id="IPR026791">
    <property type="entry name" value="DOCK"/>
</dbReference>
<dbReference type="AlphaFoldDB" id="A0A7J7IT98"/>
<accession>A0A7J7IT98</accession>
<dbReference type="OrthoDB" id="47328at2759"/>
<keyword evidence="3" id="KW-1185">Reference proteome</keyword>
<dbReference type="Proteomes" id="UP000593567">
    <property type="component" value="Unassembled WGS sequence"/>
</dbReference>
<dbReference type="PANTHER" id="PTHR23317:SF76">
    <property type="entry name" value="LD20667P"/>
    <property type="match status" value="1"/>
</dbReference>